<dbReference type="Pfam" id="PF07510">
    <property type="entry name" value="GmrSD_C"/>
    <property type="match status" value="1"/>
</dbReference>
<sequence length="366" mass="40805">MKTLRAFITMVALVVVGYLAWNGYIEPEPDGDSTAKPTATAAPPVKPAKGVTVTSFRQASRLLKVIPEDRQAYLRSYFGKGWIDADKDCRDTRQEVLARDSLVPVSKGCRIYLGKWLSYYDNKTWTKSFQVQIDHLVPLAEAWDSGAYQWTKATRIRFANDLKEKRGLVPTTTSLNYDKLADDPQWYIPKVNKCKYIASWIAVKARWSMTVDQREKDAIDRVMKGCPDRKLTITRAKIGLLPFAAGTGTSNRNVTIDSIVYSGRSEKIILRNTGSSPAKLIGWVVRDEIGYGQYRMPKTVIPAGGTLTILSSEGRKRLDAAGNPVQHANWGDVWNNSGDTATLIDGKRKVADICRYTGDNSGKARC</sequence>
<dbReference type="PANTHER" id="PTHR24094">
    <property type="entry name" value="SECRETED PROTEIN"/>
    <property type="match status" value="1"/>
</dbReference>
<comment type="caution">
    <text evidence="3">The sequence shown here is derived from an EMBL/GenBank/DDBJ whole genome shotgun (WGS) entry which is preliminary data.</text>
</comment>
<dbReference type="SUPFAM" id="SSF74853">
    <property type="entry name" value="Lamin A/C globular tail domain"/>
    <property type="match status" value="1"/>
</dbReference>
<evidence type="ECO:0008006" key="5">
    <source>
        <dbReference type="Google" id="ProtNLM"/>
    </source>
</evidence>
<proteinExistence type="predicted"/>
<organism evidence="3 4">
    <name type="scientific">Aeromicrobium panaciterrae</name>
    <dbReference type="NCBI Taxonomy" id="363861"/>
    <lineage>
        <taxon>Bacteria</taxon>
        <taxon>Bacillati</taxon>
        <taxon>Actinomycetota</taxon>
        <taxon>Actinomycetes</taxon>
        <taxon>Propionibacteriales</taxon>
        <taxon>Nocardioidaceae</taxon>
        <taxon>Aeromicrobium</taxon>
    </lineage>
</organism>
<dbReference type="Proteomes" id="UP001257739">
    <property type="component" value="Unassembled WGS sequence"/>
</dbReference>
<name>A0ABU1UQW4_9ACTN</name>
<evidence type="ECO:0000259" key="1">
    <source>
        <dbReference type="Pfam" id="PF00932"/>
    </source>
</evidence>
<dbReference type="RefSeq" id="WP_309971447.1">
    <property type="nucleotide sequence ID" value="NZ_JAVDWH010000001.1"/>
</dbReference>
<evidence type="ECO:0000313" key="3">
    <source>
        <dbReference type="EMBL" id="MDR7087576.1"/>
    </source>
</evidence>
<dbReference type="InterPro" id="IPR036415">
    <property type="entry name" value="Lamin_tail_dom_sf"/>
</dbReference>
<feature type="domain" description="LTD" evidence="1">
    <location>
        <begin position="249"/>
        <end position="357"/>
    </location>
</feature>
<reference evidence="3 4" key="1">
    <citation type="submission" date="2023-07" db="EMBL/GenBank/DDBJ databases">
        <title>Sorghum-associated microbial communities from plants grown in Nebraska, USA.</title>
        <authorList>
            <person name="Schachtman D."/>
        </authorList>
    </citation>
    <scope>NUCLEOTIDE SEQUENCE [LARGE SCALE GENOMIC DNA]</scope>
    <source>
        <strain evidence="3 4">BE248</strain>
    </source>
</reference>
<dbReference type="EMBL" id="JAVDWH010000001">
    <property type="protein sequence ID" value="MDR7087576.1"/>
    <property type="molecule type" value="Genomic_DNA"/>
</dbReference>
<evidence type="ECO:0000259" key="2">
    <source>
        <dbReference type="Pfam" id="PF07510"/>
    </source>
</evidence>
<dbReference type="InterPro" id="IPR011089">
    <property type="entry name" value="GmrSD_C"/>
</dbReference>
<dbReference type="Gene3D" id="2.60.40.1260">
    <property type="entry name" value="Lamin Tail domain"/>
    <property type="match status" value="1"/>
</dbReference>
<evidence type="ECO:0000313" key="4">
    <source>
        <dbReference type="Proteomes" id="UP001257739"/>
    </source>
</evidence>
<keyword evidence="4" id="KW-1185">Reference proteome</keyword>
<feature type="domain" description="GmrSD restriction endonucleases C-terminal" evidence="2">
    <location>
        <begin position="109"/>
        <end position="219"/>
    </location>
</feature>
<dbReference type="InterPro" id="IPR001322">
    <property type="entry name" value="Lamin_tail_dom"/>
</dbReference>
<dbReference type="PANTHER" id="PTHR24094:SF15">
    <property type="entry name" value="AMP-DEPENDENT SYNTHETASE_LIGASE DOMAIN-CONTAINING PROTEIN-RELATED"/>
    <property type="match status" value="1"/>
</dbReference>
<accession>A0ABU1UQW4</accession>
<gene>
    <name evidence="3" type="ORF">J2X11_002415</name>
</gene>
<dbReference type="Pfam" id="PF00932">
    <property type="entry name" value="LTD"/>
    <property type="match status" value="1"/>
</dbReference>
<protein>
    <recommendedName>
        <fullName evidence="5">DUF1524 domain-containing protein</fullName>
    </recommendedName>
</protein>